<dbReference type="EMBL" id="DS016991">
    <property type="protein sequence ID" value="KMU86128.1"/>
    <property type="molecule type" value="Genomic_DNA"/>
</dbReference>
<dbReference type="VEuPathDB" id="FungiDB:CIHG_03916"/>
<dbReference type="Proteomes" id="UP000054563">
    <property type="component" value="Unassembled WGS sequence"/>
</dbReference>
<protein>
    <submittedName>
        <fullName evidence="1">Uncharacterized protein</fullName>
    </submittedName>
</protein>
<evidence type="ECO:0000313" key="1">
    <source>
        <dbReference type="EMBL" id="KMU86128.1"/>
    </source>
</evidence>
<proteinExistence type="predicted"/>
<reference evidence="2" key="1">
    <citation type="journal article" date="2010" name="Genome Res.">
        <title>Population genomic sequencing of Coccidioides fungi reveals recent hybridization and transposon control.</title>
        <authorList>
            <person name="Neafsey D.E."/>
            <person name="Barker B.M."/>
            <person name="Sharpton T.J."/>
            <person name="Stajich J.E."/>
            <person name="Park D.J."/>
            <person name="Whiston E."/>
            <person name="Hung C.-Y."/>
            <person name="McMahan C."/>
            <person name="White J."/>
            <person name="Sykes S."/>
            <person name="Heiman D."/>
            <person name="Young S."/>
            <person name="Zeng Q."/>
            <person name="Abouelleil A."/>
            <person name="Aftuck L."/>
            <person name="Bessette D."/>
            <person name="Brown A."/>
            <person name="FitzGerald M."/>
            <person name="Lui A."/>
            <person name="Macdonald J.P."/>
            <person name="Priest M."/>
            <person name="Orbach M.J."/>
            <person name="Galgiani J.N."/>
            <person name="Kirkland T.N."/>
            <person name="Cole G.T."/>
            <person name="Birren B.W."/>
            <person name="Henn M.R."/>
            <person name="Taylor J.W."/>
            <person name="Rounsley S.D."/>
        </authorList>
    </citation>
    <scope>NUCLEOTIDE SEQUENCE [LARGE SCALE GENOMIC DNA]</scope>
    <source>
        <strain evidence="2">H538.4</strain>
    </source>
</reference>
<accession>A0A0J8UFI2</accession>
<evidence type="ECO:0000313" key="2">
    <source>
        <dbReference type="Proteomes" id="UP000054563"/>
    </source>
</evidence>
<organism evidence="1 2">
    <name type="scientific">Coccidioides immitis H538.4</name>
    <dbReference type="NCBI Taxonomy" id="396776"/>
    <lineage>
        <taxon>Eukaryota</taxon>
        <taxon>Fungi</taxon>
        <taxon>Dikarya</taxon>
        <taxon>Ascomycota</taxon>
        <taxon>Pezizomycotina</taxon>
        <taxon>Eurotiomycetes</taxon>
        <taxon>Eurotiomycetidae</taxon>
        <taxon>Onygenales</taxon>
        <taxon>Onygenaceae</taxon>
        <taxon>Coccidioides</taxon>
    </lineage>
</organism>
<dbReference type="AlphaFoldDB" id="A0A0J8UFI2"/>
<sequence length="132" mass="15155">MLNRNPDPKAHDCHRTQYVAKKTLYEAGMEGLKMRTDVSRKWGNNEKKEDYNQGSAMQANELYVLYGVHTYRSGRTAFKFERLLGSFALSLELFFPGYPLRIANPGGQGRKNVRSSRWGVVWKKPISQALLD</sequence>
<gene>
    <name evidence="1" type="ORF">CIHG_03916</name>
</gene>
<name>A0A0J8UFI2_COCIT</name>